<name>A0A381ZFE8_9ZZZZ</name>
<feature type="transmembrane region" description="Helical" evidence="1">
    <location>
        <begin position="12"/>
        <end position="32"/>
    </location>
</feature>
<protein>
    <recommendedName>
        <fullName evidence="3">Sulphur transport domain-containing protein</fullName>
    </recommendedName>
</protein>
<feature type="transmembrane region" description="Helical" evidence="1">
    <location>
        <begin position="53"/>
        <end position="71"/>
    </location>
</feature>
<feature type="non-terminal residue" evidence="2">
    <location>
        <position position="81"/>
    </location>
</feature>
<reference evidence="2" key="1">
    <citation type="submission" date="2018-05" db="EMBL/GenBank/DDBJ databases">
        <authorList>
            <person name="Lanie J.A."/>
            <person name="Ng W.-L."/>
            <person name="Kazmierczak K.M."/>
            <person name="Andrzejewski T.M."/>
            <person name="Davidsen T.M."/>
            <person name="Wayne K.J."/>
            <person name="Tettelin H."/>
            <person name="Glass J.I."/>
            <person name="Rusch D."/>
            <person name="Podicherti R."/>
            <person name="Tsui H.-C.T."/>
            <person name="Winkler M.E."/>
        </authorList>
    </citation>
    <scope>NUCLEOTIDE SEQUENCE</scope>
</reference>
<organism evidence="2">
    <name type="scientific">marine metagenome</name>
    <dbReference type="NCBI Taxonomy" id="408172"/>
    <lineage>
        <taxon>unclassified sequences</taxon>
        <taxon>metagenomes</taxon>
        <taxon>ecological metagenomes</taxon>
    </lineage>
</organism>
<evidence type="ECO:0008006" key="3">
    <source>
        <dbReference type="Google" id="ProtNLM"/>
    </source>
</evidence>
<dbReference type="EMBL" id="UINC01021106">
    <property type="protein sequence ID" value="SVA87960.1"/>
    <property type="molecule type" value="Genomic_DNA"/>
</dbReference>
<keyword evidence="1" id="KW-0812">Transmembrane</keyword>
<keyword evidence="1" id="KW-0472">Membrane</keyword>
<accession>A0A381ZFE8</accession>
<gene>
    <name evidence="2" type="ORF">METZ01_LOCUS140814</name>
</gene>
<sequence>MNIINFTPLSAFVGGITIGLAVVVFFIGNGRLAGISSITDNFLTSKEGRGDNFLFLVGLIVGPIIFSFSTTNEIPFLITNS</sequence>
<evidence type="ECO:0000313" key="2">
    <source>
        <dbReference type="EMBL" id="SVA87960.1"/>
    </source>
</evidence>
<evidence type="ECO:0000256" key="1">
    <source>
        <dbReference type="SAM" id="Phobius"/>
    </source>
</evidence>
<keyword evidence="1" id="KW-1133">Transmembrane helix</keyword>
<proteinExistence type="predicted"/>
<dbReference type="AlphaFoldDB" id="A0A381ZFE8"/>